<dbReference type="EC" id="2.4.2.8" evidence="5 15"/>
<dbReference type="GO" id="GO:0000166">
    <property type="term" value="F:nucleotide binding"/>
    <property type="evidence" value="ECO:0007669"/>
    <property type="project" value="UniProtKB-KW"/>
</dbReference>
<name>A0A146G9F5_TERSA</name>
<dbReference type="InterPro" id="IPR000836">
    <property type="entry name" value="PRTase_dom"/>
</dbReference>
<dbReference type="GO" id="GO:0000287">
    <property type="term" value="F:magnesium ion binding"/>
    <property type="evidence" value="ECO:0007669"/>
    <property type="project" value="TreeGrafter"/>
</dbReference>
<feature type="domain" description="Phosphoribosyltransferase" evidence="16">
    <location>
        <begin position="19"/>
        <end position="159"/>
    </location>
</feature>
<evidence type="ECO:0000313" key="17">
    <source>
        <dbReference type="EMBL" id="GAT33913.1"/>
    </source>
</evidence>
<evidence type="ECO:0000259" key="16">
    <source>
        <dbReference type="Pfam" id="PF00156"/>
    </source>
</evidence>
<comment type="catalytic activity">
    <reaction evidence="13">
        <text>GMP + diphosphate = guanine + 5-phospho-alpha-D-ribose 1-diphosphate</text>
        <dbReference type="Rhea" id="RHEA:25424"/>
        <dbReference type="ChEBI" id="CHEBI:16235"/>
        <dbReference type="ChEBI" id="CHEBI:33019"/>
        <dbReference type="ChEBI" id="CHEBI:58017"/>
        <dbReference type="ChEBI" id="CHEBI:58115"/>
        <dbReference type="EC" id="2.4.2.8"/>
    </reaction>
    <physiologicalReaction direction="right-to-left" evidence="13">
        <dbReference type="Rhea" id="RHEA:25426"/>
    </physiologicalReaction>
</comment>
<dbReference type="NCBIfam" id="TIGR01203">
    <property type="entry name" value="HGPRTase"/>
    <property type="match status" value="1"/>
</dbReference>
<evidence type="ECO:0000256" key="5">
    <source>
        <dbReference type="ARBA" id="ARBA00011895"/>
    </source>
</evidence>
<dbReference type="InterPro" id="IPR029057">
    <property type="entry name" value="PRTase-like"/>
</dbReference>
<evidence type="ECO:0000256" key="14">
    <source>
        <dbReference type="ARBA" id="ARBA00049402"/>
    </source>
</evidence>
<dbReference type="SUPFAM" id="SSF53271">
    <property type="entry name" value="PRTase-like"/>
    <property type="match status" value="1"/>
</dbReference>
<dbReference type="Gene3D" id="3.40.50.2020">
    <property type="match status" value="1"/>
</dbReference>
<dbReference type="PANTHER" id="PTHR43340:SF1">
    <property type="entry name" value="HYPOXANTHINE PHOSPHORIBOSYLTRANSFERASE"/>
    <property type="match status" value="1"/>
</dbReference>
<keyword evidence="18" id="KW-1185">Reference proteome</keyword>
<keyword evidence="6 15" id="KW-0963">Cytoplasm</keyword>
<evidence type="ECO:0000256" key="6">
    <source>
        <dbReference type="ARBA" id="ARBA00022490"/>
    </source>
</evidence>
<reference evidence="18" key="1">
    <citation type="journal article" date="2017" name="Genome Announc.">
        <title>Draft Genome Sequence of Terrimicrobium sacchariphilum NM-5T, a Facultative Anaerobic Soil Bacterium of the Class Spartobacteria.</title>
        <authorList>
            <person name="Qiu Y.L."/>
            <person name="Tourlousse D.M."/>
            <person name="Matsuura N."/>
            <person name="Ohashi A."/>
            <person name="Sekiguchi Y."/>
        </authorList>
    </citation>
    <scope>NUCLEOTIDE SEQUENCE [LARGE SCALE GENOMIC DNA]</scope>
    <source>
        <strain evidence="18">NM-5</strain>
    </source>
</reference>
<evidence type="ECO:0000256" key="9">
    <source>
        <dbReference type="ARBA" id="ARBA00022723"/>
    </source>
</evidence>
<dbReference type="PANTHER" id="PTHR43340">
    <property type="entry name" value="HYPOXANTHINE-GUANINE PHOSPHORIBOSYLTRANSFERASE"/>
    <property type="match status" value="1"/>
</dbReference>
<dbReference type="Pfam" id="PF00156">
    <property type="entry name" value="Pribosyltran"/>
    <property type="match status" value="1"/>
</dbReference>
<dbReference type="GO" id="GO:0052657">
    <property type="term" value="F:guanine phosphoribosyltransferase activity"/>
    <property type="evidence" value="ECO:0007669"/>
    <property type="project" value="RHEA"/>
</dbReference>
<evidence type="ECO:0000256" key="12">
    <source>
        <dbReference type="ARBA" id="ARBA00022842"/>
    </source>
</evidence>
<protein>
    <recommendedName>
        <fullName evidence="5 15">Hypoxanthine phosphoribosyltransferase</fullName>
        <ecNumber evidence="5 15">2.4.2.8</ecNumber>
    </recommendedName>
</protein>
<dbReference type="UniPathway" id="UPA00591">
    <property type="reaction ID" value="UER00648"/>
</dbReference>
<dbReference type="GO" id="GO:0005829">
    <property type="term" value="C:cytosol"/>
    <property type="evidence" value="ECO:0007669"/>
    <property type="project" value="TreeGrafter"/>
</dbReference>
<evidence type="ECO:0000256" key="2">
    <source>
        <dbReference type="ARBA" id="ARBA00004496"/>
    </source>
</evidence>
<proteinExistence type="inferred from homology"/>
<comment type="pathway">
    <text evidence="3 15">Purine metabolism; IMP biosynthesis via salvage pathway; IMP from hypoxanthine: step 1/1.</text>
</comment>
<dbReference type="FunCoup" id="A0A146G9F5">
    <property type="interactions" value="445"/>
</dbReference>
<dbReference type="InParanoid" id="A0A146G9F5"/>
<comment type="subcellular location">
    <subcellularLocation>
        <location evidence="2 15">Cytoplasm</location>
    </subcellularLocation>
</comment>
<evidence type="ECO:0000256" key="13">
    <source>
        <dbReference type="ARBA" id="ARBA00048811"/>
    </source>
</evidence>
<dbReference type="Proteomes" id="UP000076023">
    <property type="component" value="Unassembled WGS sequence"/>
</dbReference>
<dbReference type="AlphaFoldDB" id="A0A146G9F5"/>
<accession>A0A146G9F5</accession>
<organism evidence="17 18">
    <name type="scientific">Terrimicrobium sacchariphilum</name>
    <dbReference type="NCBI Taxonomy" id="690879"/>
    <lineage>
        <taxon>Bacteria</taxon>
        <taxon>Pseudomonadati</taxon>
        <taxon>Verrucomicrobiota</taxon>
        <taxon>Terrimicrobiia</taxon>
        <taxon>Terrimicrobiales</taxon>
        <taxon>Terrimicrobiaceae</taxon>
        <taxon>Terrimicrobium</taxon>
    </lineage>
</organism>
<keyword evidence="10 15" id="KW-0660">Purine salvage</keyword>
<comment type="caution">
    <text evidence="17">The sequence shown here is derived from an EMBL/GenBank/DDBJ whole genome shotgun (WGS) entry which is preliminary data.</text>
</comment>
<dbReference type="GO" id="GO:0006178">
    <property type="term" value="P:guanine salvage"/>
    <property type="evidence" value="ECO:0007669"/>
    <property type="project" value="TreeGrafter"/>
</dbReference>
<dbReference type="InterPro" id="IPR050408">
    <property type="entry name" value="HGPRT"/>
</dbReference>
<keyword evidence="11 15" id="KW-0547">Nucleotide-binding</keyword>
<evidence type="ECO:0000256" key="3">
    <source>
        <dbReference type="ARBA" id="ARBA00004669"/>
    </source>
</evidence>
<comment type="similarity">
    <text evidence="4 15">Belongs to the purine/pyrimidine phosphoribosyltransferase family.</text>
</comment>
<evidence type="ECO:0000256" key="8">
    <source>
        <dbReference type="ARBA" id="ARBA00022679"/>
    </source>
</evidence>
<keyword evidence="8 15" id="KW-0808">Transferase</keyword>
<dbReference type="OrthoDB" id="9802824at2"/>
<sequence length="183" mass="20315">MIKDITEVLFDEATILGRLDILARKITAEYEGKDLTIVALLNGSVIFMADLLRRIPLPLQVDCLAVSSYHGTQSKGSVTFRQTPVADLSNRHVLVLDDILDTGTTLRTVLDHFAQDKTILSLRSCVLLRKLIAQPRKAEADFIAFDIPDAFVVGYGLDYNERYRNLPLVGVLGPEAIARYAGR</sequence>
<dbReference type="RefSeq" id="WP_075079592.1">
    <property type="nucleotide sequence ID" value="NZ_BDCO01000002.1"/>
</dbReference>
<evidence type="ECO:0000256" key="4">
    <source>
        <dbReference type="ARBA" id="ARBA00008391"/>
    </source>
</evidence>
<evidence type="ECO:0000256" key="10">
    <source>
        <dbReference type="ARBA" id="ARBA00022726"/>
    </source>
</evidence>
<evidence type="ECO:0000256" key="1">
    <source>
        <dbReference type="ARBA" id="ARBA00001946"/>
    </source>
</evidence>
<comment type="catalytic activity">
    <reaction evidence="14">
        <text>IMP + diphosphate = hypoxanthine + 5-phospho-alpha-D-ribose 1-diphosphate</text>
        <dbReference type="Rhea" id="RHEA:17973"/>
        <dbReference type="ChEBI" id="CHEBI:17368"/>
        <dbReference type="ChEBI" id="CHEBI:33019"/>
        <dbReference type="ChEBI" id="CHEBI:58017"/>
        <dbReference type="ChEBI" id="CHEBI:58053"/>
        <dbReference type="EC" id="2.4.2.8"/>
    </reaction>
    <physiologicalReaction direction="right-to-left" evidence="14">
        <dbReference type="Rhea" id="RHEA:17975"/>
    </physiologicalReaction>
</comment>
<dbReference type="GO" id="GO:0004422">
    <property type="term" value="F:hypoxanthine phosphoribosyltransferase activity"/>
    <property type="evidence" value="ECO:0007669"/>
    <property type="project" value="InterPro"/>
</dbReference>
<evidence type="ECO:0000256" key="11">
    <source>
        <dbReference type="ARBA" id="ARBA00022741"/>
    </source>
</evidence>
<dbReference type="GO" id="GO:0006166">
    <property type="term" value="P:purine ribonucleoside salvage"/>
    <property type="evidence" value="ECO:0007669"/>
    <property type="project" value="UniProtKB-KW"/>
</dbReference>
<dbReference type="InterPro" id="IPR005904">
    <property type="entry name" value="Hxn_phspho_trans"/>
</dbReference>
<dbReference type="GO" id="GO:0032263">
    <property type="term" value="P:GMP salvage"/>
    <property type="evidence" value="ECO:0007669"/>
    <property type="project" value="TreeGrafter"/>
</dbReference>
<evidence type="ECO:0000313" key="18">
    <source>
        <dbReference type="Proteomes" id="UP000076023"/>
    </source>
</evidence>
<gene>
    <name evidence="17" type="ORF">TSACC_22334</name>
</gene>
<dbReference type="GO" id="GO:0046100">
    <property type="term" value="P:hypoxanthine metabolic process"/>
    <property type="evidence" value="ECO:0007669"/>
    <property type="project" value="TreeGrafter"/>
</dbReference>
<dbReference type="CDD" id="cd06223">
    <property type="entry name" value="PRTases_typeI"/>
    <property type="match status" value="1"/>
</dbReference>
<dbReference type="STRING" id="690879.TSACC_22334"/>
<dbReference type="EMBL" id="BDCO01000002">
    <property type="protein sequence ID" value="GAT33913.1"/>
    <property type="molecule type" value="Genomic_DNA"/>
</dbReference>
<evidence type="ECO:0000256" key="15">
    <source>
        <dbReference type="RuleBase" id="RU364099"/>
    </source>
</evidence>
<keyword evidence="9 15" id="KW-0479">Metal-binding</keyword>
<keyword evidence="12 15" id="KW-0460">Magnesium</keyword>
<dbReference type="GO" id="GO:0032264">
    <property type="term" value="P:IMP salvage"/>
    <property type="evidence" value="ECO:0007669"/>
    <property type="project" value="UniProtKB-UniPathway"/>
</dbReference>
<evidence type="ECO:0000256" key="7">
    <source>
        <dbReference type="ARBA" id="ARBA00022676"/>
    </source>
</evidence>
<keyword evidence="7 15" id="KW-0328">Glycosyltransferase</keyword>
<comment type="cofactor">
    <cofactor evidence="1 15">
        <name>Mg(2+)</name>
        <dbReference type="ChEBI" id="CHEBI:18420"/>
    </cofactor>
</comment>